<keyword evidence="1" id="KW-0812">Transmembrane</keyword>
<feature type="transmembrane region" description="Helical" evidence="1">
    <location>
        <begin position="6"/>
        <end position="25"/>
    </location>
</feature>
<evidence type="ECO:0000256" key="1">
    <source>
        <dbReference type="SAM" id="Phobius"/>
    </source>
</evidence>
<proteinExistence type="predicted"/>
<keyword evidence="3" id="KW-1185">Reference proteome</keyword>
<dbReference type="KEGG" id="wdi:H9L19_06385"/>
<dbReference type="AlphaFoldDB" id="A0A7G9T4I5"/>
<sequence length="177" mass="21129">MLYSNLIGMSVFLLIVLLVVSIYRIKDIWKAKLIKPIYDVNYYREMFMDFKDGISKNDISKTKQTMLKKMFAKENKKIQKNKVNKVKNIVTDIKITSIEIDDDLYTDMVCVVYHGSYRNYFVSDVTGQIVDSKGHALKNKRTRIERFYEKWFLRVDGDQLILKKIDYEDTYYNGYYD</sequence>
<keyword evidence="1" id="KW-0472">Membrane</keyword>
<dbReference type="Proteomes" id="UP000515800">
    <property type="component" value="Chromosome"/>
</dbReference>
<organism evidence="2 3">
    <name type="scientific">Weissella diestrammenae</name>
    <dbReference type="NCBI Taxonomy" id="1162633"/>
    <lineage>
        <taxon>Bacteria</taxon>
        <taxon>Bacillati</taxon>
        <taxon>Bacillota</taxon>
        <taxon>Bacilli</taxon>
        <taxon>Lactobacillales</taxon>
        <taxon>Lactobacillaceae</taxon>
        <taxon>Weissella</taxon>
    </lineage>
</organism>
<dbReference type="RefSeq" id="WP_187528845.1">
    <property type="nucleotide sequence ID" value="NZ_CP060724.1"/>
</dbReference>
<evidence type="ECO:0000313" key="2">
    <source>
        <dbReference type="EMBL" id="QNN75010.1"/>
    </source>
</evidence>
<protein>
    <submittedName>
        <fullName evidence="2">Uncharacterized protein</fullName>
    </submittedName>
</protein>
<keyword evidence="1" id="KW-1133">Transmembrane helix</keyword>
<dbReference type="EMBL" id="CP060724">
    <property type="protein sequence ID" value="QNN75010.1"/>
    <property type="molecule type" value="Genomic_DNA"/>
</dbReference>
<reference evidence="2 3" key="1">
    <citation type="submission" date="2020-08" db="EMBL/GenBank/DDBJ databases">
        <title>Genome sequence of Weissella diestrammenae KACC 16890T.</title>
        <authorList>
            <person name="Hyun D.-W."/>
            <person name="Bae J.-W."/>
        </authorList>
    </citation>
    <scope>NUCLEOTIDE SEQUENCE [LARGE SCALE GENOMIC DNA]</scope>
    <source>
        <strain evidence="2 3">KACC 16890</strain>
    </source>
</reference>
<accession>A0A7G9T4I5</accession>
<name>A0A7G9T4I5_9LACO</name>
<evidence type="ECO:0000313" key="3">
    <source>
        <dbReference type="Proteomes" id="UP000515800"/>
    </source>
</evidence>
<gene>
    <name evidence="2" type="ORF">H9L19_06385</name>
</gene>